<protein>
    <submittedName>
        <fullName evidence="2">Uncharacterized protein</fullName>
    </submittedName>
</protein>
<feature type="region of interest" description="Disordered" evidence="1">
    <location>
        <begin position="433"/>
        <end position="498"/>
    </location>
</feature>
<feature type="region of interest" description="Disordered" evidence="1">
    <location>
        <begin position="83"/>
        <end position="112"/>
    </location>
</feature>
<feature type="region of interest" description="Disordered" evidence="1">
    <location>
        <begin position="135"/>
        <end position="174"/>
    </location>
</feature>
<feature type="compositionally biased region" description="Polar residues" evidence="1">
    <location>
        <begin position="466"/>
        <end position="483"/>
    </location>
</feature>
<feature type="region of interest" description="Disordered" evidence="1">
    <location>
        <begin position="834"/>
        <end position="881"/>
    </location>
</feature>
<dbReference type="AlphaFoldDB" id="A0A086T271"/>
<feature type="compositionally biased region" description="Polar residues" evidence="1">
    <location>
        <begin position="721"/>
        <end position="731"/>
    </location>
</feature>
<dbReference type="HOGENOM" id="CLU_010344_1_0_1"/>
<evidence type="ECO:0000313" key="2">
    <source>
        <dbReference type="EMBL" id="KFH43453.1"/>
    </source>
</evidence>
<proteinExistence type="predicted"/>
<sequence length="881" mass="96288">MAARSYSAGELLRMREAPLTGWLSHHLRQLLRENTDLNEISQKPFEKRHDRRLTRISEDTRETSRDSDECFPAKRGVARQLDGTESEMRGHGRAEYEVAQPQPRSAPSGLAAQKSEGFQRFYRAVVSPTHVRVTAGGRIVPNTRGPGSPASKRSRDKPEVEGPFAHQLPHQGQPGQNAFLLPQGSFGPYPPPMYPGFFPGVNPAMAPPGHHYPYMPWHMGVNMGGNFALPLSSGHQTTPTNPSFDMTRESSRSDRQSESVVSNKPTPPYGPVPEQFDPGRSAFYNGQWMFPPAGGHFYPYPMAPSHGLPGPAFGMPLMAPPGLPMNHATRPPTEKPDQSVANDIPVSTPKTTTSYVPSSKPPVSSIRPSEITRRHLDILRTRLKYLEDQLNYNKHQIDERSVENDAQLVRQYIVQFEKNLQIQLSIEETQYPKPVQKNDLAGSKPKNGGGASRSAAPSESRSHSGNHTSSNADRAPQTRSSGNKLVREKSSLCFDPGINSTKSRSAFTDWAASSSSEGTFDHGDSKSTLPVDSAMAAPFQPRREASAATTERSQADQHQDASSGNPDRNPALLQDKVSEFSTASVETTVAAGHKITRVPYLVGHLPYGVRPNHAKATDYTYPRPLTEDELRARHMYWGRAPGHLQKGLPKFNGKDFYPPSPVKGCSCEQTSSNDVGCGVPAADTTSDPFEALSKTGQILTRNGPGHSTQSEFLPRRHDSAENLTNTTNRSMLSGMRIGRSLDELNGGSQETEPPSSDSFKEKSSSDEAEDDRELIFTGRRTMSRSSKFHREILSNMLKRGSPSANAVPGAVSSTTVQGLLPQYAGHATASLTPAMARQTVSPRAVVSKPGDQATRGTQAPKSRARTGENRPPTEADVDEIY</sequence>
<dbReference type="Proteomes" id="UP000029964">
    <property type="component" value="Unassembled WGS sequence"/>
</dbReference>
<feature type="compositionally biased region" description="Polar residues" evidence="1">
    <location>
        <begin position="696"/>
        <end position="711"/>
    </location>
</feature>
<dbReference type="EMBL" id="JPKY01000069">
    <property type="protein sequence ID" value="KFH43453.1"/>
    <property type="molecule type" value="Genomic_DNA"/>
</dbReference>
<feature type="region of interest" description="Disordered" evidence="1">
    <location>
        <begin position="230"/>
        <end position="276"/>
    </location>
</feature>
<name>A0A086T271_HAPC1</name>
<feature type="compositionally biased region" description="Basic and acidic residues" evidence="1">
    <location>
        <begin position="86"/>
        <end position="96"/>
    </location>
</feature>
<feature type="region of interest" description="Disordered" evidence="1">
    <location>
        <begin position="696"/>
        <end position="782"/>
    </location>
</feature>
<feature type="compositionally biased region" description="Low complexity" evidence="1">
    <location>
        <begin position="452"/>
        <end position="465"/>
    </location>
</feature>
<feature type="region of interest" description="Disordered" evidence="1">
    <location>
        <begin position="330"/>
        <end position="367"/>
    </location>
</feature>
<dbReference type="STRING" id="857340.A0A086T271"/>
<gene>
    <name evidence="2" type="ORF">ACRE_058050</name>
</gene>
<feature type="compositionally biased region" description="Basic and acidic residues" evidence="1">
    <location>
        <begin position="246"/>
        <end position="257"/>
    </location>
</feature>
<evidence type="ECO:0000313" key="3">
    <source>
        <dbReference type="Proteomes" id="UP000029964"/>
    </source>
</evidence>
<feature type="compositionally biased region" description="Polar residues" evidence="1">
    <location>
        <begin position="233"/>
        <end position="244"/>
    </location>
</feature>
<feature type="compositionally biased region" description="Low complexity" evidence="1">
    <location>
        <begin position="345"/>
        <end position="365"/>
    </location>
</feature>
<reference evidence="3" key="1">
    <citation type="journal article" date="2014" name="Genome Announc.">
        <title>Genome sequence and annotation of Acremonium chrysogenum, producer of the beta-lactam antibiotic cephalosporin C.</title>
        <authorList>
            <person name="Terfehr D."/>
            <person name="Dahlmann T.A."/>
            <person name="Specht T."/>
            <person name="Zadra I."/>
            <person name="Kuernsteiner H."/>
            <person name="Kueck U."/>
        </authorList>
    </citation>
    <scope>NUCLEOTIDE SEQUENCE [LARGE SCALE GENOMIC DNA]</scope>
    <source>
        <strain evidence="3">ATCC 11550 / CBS 779.69 / DSM 880 / IAM 14645 / JCM 23072 / IMI 49137</strain>
    </source>
</reference>
<accession>A0A086T271</accession>
<organism evidence="2 3">
    <name type="scientific">Hapsidospora chrysogenum (strain ATCC 11550 / CBS 779.69 / DSM 880 / IAM 14645 / JCM 23072 / IMI 49137)</name>
    <name type="common">Acremonium chrysogenum</name>
    <dbReference type="NCBI Taxonomy" id="857340"/>
    <lineage>
        <taxon>Eukaryota</taxon>
        <taxon>Fungi</taxon>
        <taxon>Dikarya</taxon>
        <taxon>Ascomycota</taxon>
        <taxon>Pezizomycotina</taxon>
        <taxon>Sordariomycetes</taxon>
        <taxon>Hypocreomycetidae</taxon>
        <taxon>Hypocreales</taxon>
        <taxon>Bionectriaceae</taxon>
        <taxon>Hapsidospora</taxon>
    </lineage>
</organism>
<feature type="region of interest" description="Disordered" evidence="1">
    <location>
        <begin position="540"/>
        <end position="571"/>
    </location>
</feature>
<keyword evidence="3" id="KW-1185">Reference proteome</keyword>
<dbReference type="OrthoDB" id="5401902at2759"/>
<evidence type="ECO:0000256" key="1">
    <source>
        <dbReference type="SAM" id="MobiDB-lite"/>
    </source>
</evidence>
<comment type="caution">
    <text evidence="2">The sequence shown here is derived from an EMBL/GenBank/DDBJ whole genome shotgun (WGS) entry which is preliminary data.</text>
</comment>